<sequence length="57" mass="6447">MSGSSVFRAPINYPPNFIVAVLPGQVNPNLCDHEADPPVCNCVHDWRIDWKNQERKA</sequence>
<organism evidence="1 2">
    <name type="scientific">Mycobacterium phage EagleEye</name>
    <dbReference type="NCBI Taxonomy" id="1429759"/>
    <lineage>
        <taxon>Viruses</taxon>
        <taxon>Duplodnaviria</taxon>
        <taxon>Heunggongvirae</taxon>
        <taxon>Uroviricota</taxon>
        <taxon>Caudoviricetes</taxon>
        <taxon>Eagleeyevirus</taxon>
        <taxon>Eagleeyevirus eagleeye</taxon>
    </lineage>
</organism>
<protein>
    <recommendedName>
        <fullName evidence="3">Head-to-tail connector protein</fullName>
    </recommendedName>
</protein>
<keyword evidence="2" id="KW-1185">Reference proteome</keyword>
<dbReference type="KEGG" id="vg:18502783"/>
<gene>
    <name evidence="1" type="primary">21</name>
    <name evidence="1" type="ORF">PBI_EAGLEEYE_21</name>
</gene>
<evidence type="ECO:0000313" key="2">
    <source>
        <dbReference type="Proteomes" id="UP000019119"/>
    </source>
</evidence>
<dbReference type="RefSeq" id="YP_009005763.1">
    <property type="nucleotide sequence ID" value="NC_023564.1"/>
</dbReference>
<accession>W0LJ41</accession>
<evidence type="ECO:0000313" key="1">
    <source>
        <dbReference type="EMBL" id="AHG23801.1"/>
    </source>
</evidence>
<reference evidence="1 2" key="1">
    <citation type="submission" date="2013-11" db="EMBL/GenBank/DDBJ databases">
        <authorList>
            <person name="Awa H."/>
            <person name="Bernal J.T."/>
            <person name="Coelho R.E."/>
            <person name="Culpepper S.C."/>
            <person name="Devaraju V.S."/>
            <person name="Higgins R.T."/>
            <person name="Husein A.J."/>
            <person name="Johnston E.M."/>
            <person name="Jung J.A."/>
            <person name="Kanani-Hendijani T.A."/>
            <person name="Knapp R.E."/>
            <person name="Lepiocha N."/>
            <person name="McCarter A.J."/>
            <person name="Merlau P.R."/>
            <person name="Monfared M.S."/>
            <person name="Olney H.P."/>
            <person name="Pineda M.R."/>
            <person name="Pizzini S.E."/>
            <person name="Roberson D.J."/>
            <person name="Rodriguez J."/>
            <person name="Simpson N.A."/>
            <person name="Stevens S.C."/>
            <person name="Stroub-Tahmassi C.A."/>
            <person name="Syed N."/>
            <person name="Torres S.E."/>
            <person name="Townsend C.W."/>
            <person name="White X.E."/>
            <person name="Willette C.E."/>
            <person name="Deming K.E."/>
            <person name="Simon S.E."/>
            <person name="Benjamin R.C."/>
            <person name="Hughes L.E."/>
            <person name="Hale R.H."/>
            <person name="Lamson-Kim T."/>
            <person name="Visi D.H."/>
            <person name="Allen M.S."/>
            <person name="Bradley K.W."/>
            <person name="Clarke D.Q."/>
            <person name="Lewis M.F."/>
            <person name="Barker L.P."/>
            <person name="Bailey C."/>
            <person name="Asai D.J."/>
            <person name="Garber M.L."/>
            <person name="Bowman C.A."/>
            <person name="Russell D.A."/>
            <person name="Pope W.H."/>
            <person name="Jacobs-Sera D."/>
            <person name="Hendrix R.W."/>
            <person name="Hatfull G.F."/>
        </authorList>
    </citation>
    <scope>NUCLEOTIDE SEQUENCE [LARGE SCALE GENOMIC DNA]</scope>
</reference>
<dbReference type="GeneID" id="18502783"/>
<evidence type="ECO:0008006" key="3">
    <source>
        <dbReference type="Google" id="ProtNLM"/>
    </source>
</evidence>
<dbReference type="OrthoDB" id="23763at10239"/>
<proteinExistence type="predicted"/>
<dbReference type="EMBL" id="KF861510">
    <property type="protein sequence ID" value="AHG23801.1"/>
    <property type="molecule type" value="Genomic_DNA"/>
</dbReference>
<dbReference type="Proteomes" id="UP000019119">
    <property type="component" value="Segment"/>
</dbReference>
<name>W0LJ41_9CAUD</name>